<keyword evidence="8" id="KW-1185">Reference proteome</keyword>
<dbReference type="SUPFAM" id="SSF56176">
    <property type="entry name" value="FAD-binding/transporter-associated domain-like"/>
    <property type="match status" value="1"/>
</dbReference>
<dbReference type="PROSITE" id="PS51387">
    <property type="entry name" value="FAD_PCMH"/>
    <property type="match status" value="1"/>
</dbReference>
<comment type="similarity">
    <text evidence="2">Belongs to the oxygen-dependent FAD-linked oxidoreductase family.</text>
</comment>
<dbReference type="InterPro" id="IPR016170">
    <property type="entry name" value="Cytok_DH_C_sf"/>
</dbReference>
<evidence type="ECO:0000256" key="4">
    <source>
        <dbReference type="ARBA" id="ARBA00022827"/>
    </source>
</evidence>
<keyword evidence="4" id="KW-0274">FAD</keyword>
<dbReference type="PANTHER" id="PTHR13878">
    <property type="entry name" value="GULONOLACTONE OXIDASE"/>
    <property type="match status" value="1"/>
</dbReference>
<dbReference type="PANTHER" id="PTHR13878:SF53">
    <property type="entry name" value="CYTOKININ DEHYDROGENASE 6"/>
    <property type="match status" value="1"/>
</dbReference>
<comment type="caution">
    <text evidence="7">The sequence shown here is derived from an EMBL/GenBank/DDBJ whole genome shotgun (WGS) entry which is preliminary data.</text>
</comment>
<dbReference type="AlphaFoldDB" id="A0A372GJ82"/>
<reference evidence="7 8" key="1">
    <citation type="submission" date="2018-08" db="EMBL/GenBank/DDBJ databases">
        <title>Actinomadura spongicola sp. nov., isolated from marine sponge Leucetta chagosensis.</title>
        <authorList>
            <person name="Li L."/>
            <person name="Lin H.W."/>
        </authorList>
    </citation>
    <scope>NUCLEOTIDE SEQUENCE [LARGE SCALE GENOMIC DNA]</scope>
    <source>
        <strain evidence="7 8">LHW52907</strain>
    </source>
</reference>
<dbReference type="InterPro" id="IPR036318">
    <property type="entry name" value="FAD-bd_PCMH-like_sf"/>
</dbReference>
<evidence type="ECO:0000256" key="2">
    <source>
        <dbReference type="ARBA" id="ARBA00005466"/>
    </source>
</evidence>
<dbReference type="Gene3D" id="3.40.462.10">
    <property type="entry name" value="FAD-linked oxidases, C-terminal domain"/>
    <property type="match status" value="1"/>
</dbReference>
<dbReference type="Pfam" id="PF01565">
    <property type="entry name" value="FAD_binding_4"/>
    <property type="match status" value="1"/>
</dbReference>
<keyword evidence="5" id="KW-0560">Oxidoreductase</keyword>
<organism evidence="7 8">
    <name type="scientific">Actinomadura spongiicola</name>
    <dbReference type="NCBI Taxonomy" id="2303421"/>
    <lineage>
        <taxon>Bacteria</taxon>
        <taxon>Bacillati</taxon>
        <taxon>Actinomycetota</taxon>
        <taxon>Actinomycetes</taxon>
        <taxon>Streptosporangiales</taxon>
        <taxon>Thermomonosporaceae</taxon>
        <taxon>Actinomadura</taxon>
    </lineage>
</organism>
<dbReference type="Gene3D" id="3.30.465.10">
    <property type="match status" value="1"/>
</dbReference>
<dbReference type="InterPro" id="IPR016167">
    <property type="entry name" value="FAD-bd_PCMH_sub1"/>
</dbReference>
<dbReference type="EMBL" id="QVNQ01000003">
    <property type="protein sequence ID" value="RFS85163.1"/>
    <property type="molecule type" value="Genomic_DNA"/>
</dbReference>
<feature type="domain" description="FAD-binding PCMH-type" evidence="6">
    <location>
        <begin position="30"/>
        <end position="201"/>
    </location>
</feature>
<evidence type="ECO:0000259" key="6">
    <source>
        <dbReference type="PROSITE" id="PS51387"/>
    </source>
</evidence>
<dbReference type="InterPro" id="IPR016166">
    <property type="entry name" value="FAD-bd_PCMH"/>
</dbReference>
<evidence type="ECO:0000313" key="8">
    <source>
        <dbReference type="Proteomes" id="UP000262882"/>
    </source>
</evidence>
<dbReference type="InterPro" id="IPR016169">
    <property type="entry name" value="FAD-bd_PCMH_sub2"/>
</dbReference>
<name>A0A372GJ82_9ACTN</name>
<dbReference type="GO" id="GO:0071949">
    <property type="term" value="F:FAD binding"/>
    <property type="evidence" value="ECO:0007669"/>
    <property type="project" value="InterPro"/>
</dbReference>
<gene>
    <name evidence="7" type="ORF">D0T12_08815</name>
</gene>
<dbReference type="GO" id="GO:0009690">
    <property type="term" value="P:cytokinin metabolic process"/>
    <property type="evidence" value="ECO:0007669"/>
    <property type="project" value="InterPro"/>
</dbReference>
<dbReference type="InterPro" id="IPR016164">
    <property type="entry name" value="FAD-linked_Oxase-like_C"/>
</dbReference>
<evidence type="ECO:0000256" key="5">
    <source>
        <dbReference type="ARBA" id="ARBA00023002"/>
    </source>
</evidence>
<dbReference type="SUPFAM" id="SSF55103">
    <property type="entry name" value="FAD-linked oxidases, C-terminal domain"/>
    <property type="match status" value="1"/>
</dbReference>
<evidence type="ECO:0000313" key="7">
    <source>
        <dbReference type="EMBL" id="RFS85163.1"/>
    </source>
</evidence>
<dbReference type="Pfam" id="PF09265">
    <property type="entry name" value="Cytokin-bind"/>
    <property type="match status" value="1"/>
</dbReference>
<evidence type="ECO:0000256" key="1">
    <source>
        <dbReference type="ARBA" id="ARBA00001974"/>
    </source>
</evidence>
<keyword evidence="3" id="KW-0285">Flavoprotein</keyword>
<dbReference type="InterPro" id="IPR050432">
    <property type="entry name" value="FAD-linked_Oxidoreductases_BP"/>
</dbReference>
<proteinExistence type="inferred from homology"/>
<accession>A0A372GJ82</accession>
<evidence type="ECO:0000256" key="3">
    <source>
        <dbReference type="ARBA" id="ARBA00022630"/>
    </source>
</evidence>
<dbReference type="Gene3D" id="3.30.43.10">
    <property type="entry name" value="Uridine Diphospho-n-acetylenolpyruvylglucosamine Reductase, domain 2"/>
    <property type="match status" value="1"/>
</dbReference>
<sequence length="394" mass="41263">MSPSGCDGGDPRWAATAGKAGRMRDFGGIVERSPVRVVRPGSAREVARAVREAAAQGLDVVPRGLGHSTYGQSLTAGVSLDLRELTGVEVRARDAVVAAGTTWRELLAATLPHGLTPPVLTDHLDLTVGGTISAGGVGGTSHLHGTQADKVRALAVVSNVTGDGEPVRCSRDVRPELFDAVRAGLGRHGVITEATIPLVPAPERVLSCTIPCRDVEDVLRVQRDVRADHISAQVKTSLHGWVYEVKAVLYGDGPDLAVAPPPGAVDVEELPYLDFCDRMRPDVAELIVLGEWARPHPWGMVFLPAARAASVIEATLAELTPSGLGLSGVVLVKALRVGHVPMLDVPDDPVLFSVLRTASPGCASVAEMLAANRVLLDRARAAGGTRYAVDSVPA</sequence>
<comment type="cofactor">
    <cofactor evidence="1">
        <name>FAD</name>
        <dbReference type="ChEBI" id="CHEBI:57692"/>
    </cofactor>
</comment>
<dbReference type="Proteomes" id="UP000262882">
    <property type="component" value="Unassembled WGS sequence"/>
</dbReference>
<protein>
    <submittedName>
        <fullName evidence="7">FAD-binding protein</fullName>
    </submittedName>
</protein>
<dbReference type="InterPro" id="IPR006094">
    <property type="entry name" value="Oxid_FAD_bind_N"/>
</dbReference>
<dbReference type="InterPro" id="IPR015345">
    <property type="entry name" value="Cytokinin_DH_FAD/cytokin-bd"/>
</dbReference>
<dbReference type="GO" id="GO:0019139">
    <property type="term" value="F:cytokinin dehydrogenase activity"/>
    <property type="evidence" value="ECO:0007669"/>
    <property type="project" value="InterPro"/>
</dbReference>